<dbReference type="AlphaFoldDB" id="A0A1M6LES6"/>
<dbReference type="SUPFAM" id="SSF158560">
    <property type="entry name" value="BH3980-like"/>
    <property type="match status" value="1"/>
</dbReference>
<keyword evidence="2" id="KW-1185">Reference proteome</keyword>
<organism evidence="1 2">
    <name type="scientific">Parasporobacterium paucivorans DSM 15970</name>
    <dbReference type="NCBI Taxonomy" id="1122934"/>
    <lineage>
        <taxon>Bacteria</taxon>
        <taxon>Bacillati</taxon>
        <taxon>Bacillota</taxon>
        <taxon>Clostridia</taxon>
        <taxon>Lachnospirales</taxon>
        <taxon>Lachnospiraceae</taxon>
        <taxon>Parasporobacterium</taxon>
    </lineage>
</organism>
<accession>A0A1M6LES6</accession>
<gene>
    <name evidence="1" type="ORF">SAMN02745691_02383</name>
</gene>
<protein>
    <submittedName>
        <fullName evidence="1">DNA-binding ferritin-like protein (Dps family)</fullName>
    </submittedName>
</protein>
<sequence>MLKHIRKMMDDKKEYREQMERAEALPEEYRAVFNKIHRHIWSFAGGDGSGMLETQKELLELFEESAANGRNVLEVTGEDVVGFSDEFIRNTEKWTDKYRKNLNRDIMNKFRKEL</sequence>
<dbReference type="STRING" id="1122934.SAMN02745691_02383"/>
<proteinExistence type="predicted"/>
<dbReference type="GO" id="GO:0003677">
    <property type="term" value="F:DNA binding"/>
    <property type="evidence" value="ECO:0007669"/>
    <property type="project" value="UniProtKB-KW"/>
</dbReference>
<dbReference type="EMBL" id="FQYT01000035">
    <property type="protein sequence ID" value="SHJ69585.1"/>
    <property type="molecule type" value="Genomic_DNA"/>
</dbReference>
<evidence type="ECO:0000313" key="1">
    <source>
        <dbReference type="EMBL" id="SHJ69585.1"/>
    </source>
</evidence>
<keyword evidence="1" id="KW-0238">DNA-binding</keyword>
<dbReference type="Pfam" id="PF06304">
    <property type="entry name" value="DUF1048"/>
    <property type="match status" value="1"/>
</dbReference>
<name>A0A1M6LES6_9FIRM</name>
<dbReference type="Proteomes" id="UP000184342">
    <property type="component" value="Unassembled WGS sequence"/>
</dbReference>
<dbReference type="OrthoDB" id="2087617at2"/>
<dbReference type="InterPro" id="IPR008316">
    <property type="entry name" value="UCP029876"/>
</dbReference>
<dbReference type="Gene3D" id="1.10.1900.10">
    <property type="entry name" value="c-terminal domain of poly(a) binding protein"/>
    <property type="match status" value="1"/>
</dbReference>
<reference evidence="1 2" key="1">
    <citation type="submission" date="2016-11" db="EMBL/GenBank/DDBJ databases">
        <authorList>
            <person name="Jaros S."/>
            <person name="Januszkiewicz K."/>
            <person name="Wedrychowicz H."/>
        </authorList>
    </citation>
    <scope>NUCLEOTIDE SEQUENCE [LARGE SCALE GENOMIC DNA]</scope>
    <source>
        <strain evidence="1 2">DSM 15970</strain>
    </source>
</reference>
<evidence type="ECO:0000313" key="2">
    <source>
        <dbReference type="Proteomes" id="UP000184342"/>
    </source>
</evidence>